<keyword evidence="2" id="KW-1133">Transmembrane helix</keyword>
<evidence type="ECO:0000256" key="2">
    <source>
        <dbReference type="SAM" id="Phobius"/>
    </source>
</evidence>
<feature type="transmembrane region" description="Helical" evidence="2">
    <location>
        <begin position="6"/>
        <end position="28"/>
    </location>
</feature>
<proteinExistence type="predicted"/>
<sequence>MKLPKIQPQILFLGICMMLMNVGSRYIVDEFSTKEDEYKRNILLRRVAIFAVCYMGTRDLVHALLLTAGFVVLAMGISRTHPNEGFTGKPEEKKSTLHDDTPPLWKMDSNPTANK</sequence>
<name>A0A6C0EM01_9ZZZZ</name>
<reference evidence="3" key="1">
    <citation type="journal article" date="2020" name="Nature">
        <title>Giant virus diversity and host interactions through global metagenomics.</title>
        <authorList>
            <person name="Schulz F."/>
            <person name="Roux S."/>
            <person name="Paez-Espino D."/>
            <person name="Jungbluth S."/>
            <person name="Walsh D.A."/>
            <person name="Denef V.J."/>
            <person name="McMahon K.D."/>
            <person name="Konstantinidis K.T."/>
            <person name="Eloe-Fadrosh E.A."/>
            <person name="Kyrpides N.C."/>
            <person name="Woyke T."/>
        </authorList>
    </citation>
    <scope>NUCLEOTIDE SEQUENCE</scope>
    <source>
        <strain evidence="3">GVMAG-M-3300009068-25</strain>
    </source>
</reference>
<accession>A0A6C0EM01</accession>
<dbReference type="AlphaFoldDB" id="A0A6C0EM01"/>
<feature type="region of interest" description="Disordered" evidence="1">
    <location>
        <begin position="81"/>
        <end position="115"/>
    </location>
</feature>
<dbReference type="EMBL" id="MN738890">
    <property type="protein sequence ID" value="QHT30077.1"/>
    <property type="molecule type" value="Genomic_DNA"/>
</dbReference>
<keyword evidence="2" id="KW-0472">Membrane</keyword>
<evidence type="ECO:0000256" key="1">
    <source>
        <dbReference type="SAM" id="MobiDB-lite"/>
    </source>
</evidence>
<feature type="transmembrane region" description="Helical" evidence="2">
    <location>
        <begin position="49"/>
        <end position="77"/>
    </location>
</feature>
<protein>
    <submittedName>
        <fullName evidence="3">Uncharacterized protein</fullName>
    </submittedName>
</protein>
<feature type="compositionally biased region" description="Basic and acidic residues" evidence="1">
    <location>
        <begin position="89"/>
        <end position="101"/>
    </location>
</feature>
<evidence type="ECO:0000313" key="3">
    <source>
        <dbReference type="EMBL" id="QHT30077.1"/>
    </source>
</evidence>
<organism evidence="3">
    <name type="scientific">viral metagenome</name>
    <dbReference type="NCBI Taxonomy" id="1070528"/>
    <lineage>
        <taxon>unclassified sequences</taxon>
        <taxon>metagenomes</taxon>
        <taxon>organismal metagenomes</taxon>
    </lineage>
</organism>
<keyword evidence="2" id="KW-0812">Transmembrane</keyword>